<dbReference type="OrthoDB" id="6077212at2"/>
<dbReference type="HOGENOM" id="CLU_1381571_0_0_11"/>
<organism evidence="6 7">
    <name type="scientific">Aeromicrobium marinum DSM 15272</name>
    <dbReference type="NCBI Taxonomy" id="585531"/>
    <lineage>
        <taxon>Bacteria</taxon>
        <taxon>Bacillati</taxon>
        <taxon>Actinomycetota</taxon>
        <taxon>Actinomycetes</taxon>
        <taxon>Propionibacteriales</taxon>
        <taxon>Nocardioidaceae</taxon>
        <taxon>Aeromicrobium</taxon>
    </lineage>
</organism>
<dbReference type="PROSITE" id="PS50977">
    <property type="entry name" value="HTH_TETR_2"/>
    <property type="match status" value="1"/>
</dbReference>
<evidence type="ECO:0000259" key="5">
    <source>
        <dbReference type="PROSITE" id="PS50977"/>
    </source>
</evidence>
<dbReference type="PANTHER" id="PTHR30055:SF234">
    <property type="entry name" value="HTH-TYPE TRANSCRIPTIONAL REGULATOR BETI"/>
    <property type="match status" value="1"/>
</dbReference>
<keyword evidence="3" id="KW-0804">Transcription</keyword>
<dbReference type="GO" id="GO:0003700">
    <property type="term" value="F:DNA-binding transcription factor activity"/>
    <property type="evidence" value="ECO:0007669"/>
    <property type="project" value="TreeGrafter"/>
</dbReference>
<feature type="DNA-binding region" description="H-T-H motif" evidence="4">
    <location>
        <begin position="31"/>
        <end position="50"/>
    </location>
</feature>
<evidence type="ECO:0000256" key="2">
    <source>
        <dbReference type="ARBA" id="ARBA00023125"/>
    </source>
</evidence>
<keyword evidence="2 4" id="KW-0238">DNA-binding</keyword>
<dbReference type="InterPro" id="IPR009057">
    <property type="entry name" value="Homeodomain-like_sf"/>
</dbReference>
<sequence length="197" mass="21482">MARGRPRTFSDDVLLAAARSALVDHGYHEVTMDEIARRAGTSKQTLYARYEDKAGLVTECVRQDCAAMADHLRSSYREVRGRSLHTQVRAGMFAVAEFAALEPERFQLVMQVDWPEKFTTLERLQAELADEIAASFTAGFPDIDPRRAVDLSALLVSLGWRTALQADGSGADRVAELAGLATGLTMHGLAGLLTASE</sequence>
<dbReference type="eggNOG" id="COG1309">
    <property type="taxonomic scope" value="Bacteria"/>
</dbReference>
<dbReference type="InterPro" id="IPR001647">
    <property type="entry name" value="HTH_TetR"/>
</dbReference>
<accession>E2SB88</accession>
<name>E2SB88_9ACTN</name>
<evidence type="ECO:0000256" key="4">
    <source>
        <dbReference type="PROSITE-ProRule" id="PRU00335"/>
    </source>
</evidence>
<dbReference type="EMBL" id="ACLF03000004">
    <property type="protein sequence ID" value="EFQ83634.1"/>
    <property type="molecule type" value="Genomic_DNA"/>
</dbReference>
<keyword evidence="7" id="KW-1185">Reference proteome</keyword>
<evidence type="ECO:0000256" key="3">
    <source>
        <dbReference type="ARBA" id="ARBA00023163"/>
    </source>
</evidence>
<comment type="caution">
    <text evidence="6">The sequence shown here is derived from an EMBL/GenBank/DDBJ whole genome shotgun (WGS) entry which is preliminary data.</text>
</comment>
<dbReference type="Gene3D" id="1.10.357.10">
    <property type="entry name" value="Tetracycline Repressor, domain 2"/>
    <property type="match status" value="1"/>
</dbReference>
<feature type="domain" description="HTH tetR-type" evidence="5">
    <location>
        <begin position="8"/>
        <end position="68"/>
    </location>
</feature>
<dbReference type="GO" id="GO:0000976">
    <property type="term" value="F:transcription cis-regulatory region binding"/>
    <property type="evidence" value="ECO:0007669"/>
    <property type="project" value="TreeGrafter"/>
</dbReference>
<dbReference type="PRINTS" id="PR00455">
    <property type="entry name" value="HTHTETR"/>
</dbReference>
<dbReference type="Proteomes" id="UP000003111">
    <property type="component" value="Unassembled WGS sequence"/>
</dbReference>
<gene>
    <name evidence="6" type="ORF">HMPREF0063_11297</name>
</gene>
<dbReference type="RefSeq" id="WP_007078318.1">
    <property type="nucleotide sequence ID" value="NZ_CM001024.1"/>
</dbReference>
<evidence type="ECO:0000313" key="6">
    <source>
        <dbReference type="EMBL" id="EFQ83634.1"/>
    </source>
</evidence>
<keyword evidence="1" id="KW-0805">Transcription regulation</keyword>
<dbReference type="AlphaFoldDB" id="E2SB88"/>
<evidence type="ECO:0000313" key="7">
    <source>
        <dbReference type="Proteomes" id="UP000003111"/>
    </source>
</evidence>
<protein>
    <submittedName>
        <fullName evidence="6">Transcriptional regulator, TetR family</fullName>
    </submittedName>
</protein>
<dbReference type="STRING" id="585531.HMPREF0063_11297"/>
<evidence type="ECO:0000256" key="1">
    <source>
        <dbReference type="ARBA" id="ARBA00023015"/>
    </source>
</evidence>
<dbReference type="Pfam" id="PF00440">
    <property type="entry name" value="TetR_N"/>
    <property type="match status" value="1"/>
</dbReference>
<proteinExistence type="predicted"/>
<dbReference type="InterPro" id="IPR050109">
    <property type="entry name" value="HTH-type_TetR-like_transc_reg"/>
</dbReference>
<dbReference type="PANTHER" id="PTHR30055">
    <property type="entry name" value="HTH-TYPE TRANSCRIPTIONAL REGULATOR RUTR"/>
    <property type="match status" value="1"/>
</dbReference>
<reference evidence="6" key="1">
    <citation type="submission" date="2010-08" db="EMBL/GenBank/DDBJ databases">
        <authorList>
            <person name="Muzny D."/>
            <person name="Qin X."/>
            <person name="Buhay C."/>
            <person name="Dugan-Rocha S."/>
            <person name="Ding Y."/>
            <person name="Chen G."/>
            <person name="Hawes A."/>
            <person name="Holder M."/>
            <person name="Jhangiani S."/>
            <person name="Johnson A."/>
            <person name="Khan Z."/>
            <person name="Li Z."/>
            <person name="Liu W."/>
            <person name="Liu X."/>
            <person name="Perez L."/>
            <person name="Shen H."/>
            <person name="Wang Q."/>
            <person name="Watt J."/>
            <person name="Xi L."/>
            <person name="Xin Y."/>
            <person name="Zhou J."/>
            <person name="Deng J."/>
            <person name="Jiang H."/>
            <person name="Liu Y."/>
            <person name="Qu J."/>
            <person name="Song X.-Z."/>
            <person name="Zhang L."/>
            <person name="Villasana D."/>
            <person name="Johnson A."/>
            <person name="Liu J."/>
            <person name="Liyanage D."/>
            <person name="Lorensuhewa L."/>
            <person name="Robinson T."/>
            <person name="Song A."/>
            <person name="Song B.-B."/>
            <person name="Dinh H."/>
            <person name="Thornton R."/>
            <person name="Coyle M."/>
            <person name="Francisco L."/>
            <person name="Jackson L."/>
            <person name="Javaid M."/>
            <person name="Korchina V."/>
            <person name="Kovar C."/>
            <person name="Mata R."/>
            <person name="Mathew T."/>
            <person name="Ngo R."/>
            <person name="Nguyen L."/>
            <person name="Nguyen N."/>
            <person name="Okwuonu G."/>
            <person name="Ongeri F."/>
            <person name="Pham C."/>
            <person name="Simmons D."/>
            <person name="Wilczek-Boney K."/>
            <person name="Hale W."/>
            <person name="Jakkamsetti A."/>
            <person name="Pham P."/>
            <person name="Ruth R."/>
            <person name="San Lucas F."/>
            <person name="Warren J."/>
            <person name="Zhang J."/>
            <person name="Zhao Z."/>
            <person name="Zhou C."/>
            <person name="Zhu D."/>
            <person name="Lee S."/>
            <person name="Bess C."/>
            <person name="Blankenburg K."/>
            <person name="Forbes L."/>
            <person name="Fu Q."/>
            <person name="Gubbala S."/>
            <person name="Hirani K."/>
            <person name="Jayaseelan J.C."/>
            <person name="Lara F."/>
            <person name="Munidasa M."/>
            <person name="Palculict T."/>
            <person name="Patil S."/>
            <person name="Pu L.-L."/>
            <person name="Saada N."/>
            <person name="Tang L."/>
            <person name="Weissenberger G."/>
            <person name="Zhu Y."/>
            <person name="Hemphill L."/>
            <person name="Shang Y."/>
            <person name="Youmans B."/>
            <person name="Ayvaz T."/>
            <person name="Ross M."/>
            <person name="Santibanez J."/>
            <person name="Aqrawi P."/>
            <person name="Gross S."/>
            <person name="Joshi V."/>
            <person name="Fowler G."/>
            <person name="Nazareth L."/>
            <person name="Reid J."/>
            <person name="Worley K."/>
            <person name="Petrosino J."/>
            <person name="Highlander S."/>
            <person name="Gibbs R."/>
        </authorList>
    </citation>
    <scope>NUCLEOTIDE SEQUENCE [LARGE SCALE GENOMIC DNA]</scope>
    <source>
        <strain evidence="6">DSM 15272</strain>
    </source>
</reference>
<dbReference type="SUPFAM" id="SSF46689">
    <property type="entry name" value="Homeodomain-like"/>
    <property type="match status" value="1"/>
</dbReference>